<sequence>MSTNLGVSLHPHRLPGHTTRSIVETLSHTHGLAKATVEYRAYWK</sequence>
<evidence type="ECO:0000313" key="1">
    <source>
        <dbReference type="EMBL" id="SUF09058.1"/>
    </source>
</evidence>
<dbReference type="EMBL" id="UGVI01000002">
    <property type="protein sequence ID" value="SUF09058.1"/>
    <property type="molecule type" value="Genomic_DNA"/>
</dbReference>
<name>A0A379PP46_9NOCA</name>
<evidence type="ECO:0000313" key="2">
    <source>
        <dbReference type="Proteomes" id="UP000254569"/>
    </source>
</evidence>
<gene>
    <name evidence="1" type="ORF">NCTC13296_04255</name>
</gene>
<dbReference type="AlphaFoldDB" id="A0A379PP46"/>
<dbReference type="Proteomes" id="UP000254569">
    <property type="component" value="Unassembled WGS sequence"/>
</dbReference>
<protein>
    <submittedName>
        <fullName evidence="1">Uncharacterized protein</fullName>
    </submittedName>
</protein>
<proteinExistence type="predicted"/>
<keyword evidence="2" id="KW-1185">Reference proteome</keyword>
<organism evidence="1 2">
    <name type="scientific">Rhodococcus gordoniae</name>
    <dbReference type="NCBI Taxonomy" id="223392"/>
    <lineage>
        <taxon>Bacteria</taxon>
        <taxon>Bacillati</taxon>
        <taxon>Actinomycetota</taxon>
        <taxon>Actinomycetes</taxon>
        <taxon>Mycobacteriales</taxon>
        <taxon>Nocardiaceae</taxon>
        <taxon>Rhodococcus</taxon>
    </lineage>
</organism>
<accession>A0A379PP46</accession>
<reference evidence="1 2" key="1">
    <citation type="submission" date="2018-06" db="EMBL/GenBank/DDBJ databases">
        <authorList>
            <consortium name="Pathogen Informatics"/>
            <person name="Doyle S."/>
        </authorList>
    </citation>
    <scope>NUCLEOTIDE SEQUENCE [LARGE SCALE GENOMIC DNA]</scope>
    <source>
        <strain evidence="1 2">NCTC13296</strain>
    </source>
</reference>